<evidence type="ECO:0000256" key="1">
    <source>
        <dbReference type="SAM" id="MobiDB-lite"/>
    </source>
</evidence>
<name>A0A9P7FZ62_9AGAR</name>
<gene>
    <name evidence="3" type="ORF">H0H81_002676</name>
</gene>
<reference evidence="3" key="1">
    <citation type="submission" date="2021-02" db="EMBL/GenBank/DDBJ databases">
        <authorList>
            <person name="Nieuwenhuis M."/>
            <person name="Van De Peppel L.J.J."/>
        </authorList>
    </citation>
    <scope>NUCLEOTIDE SEQUENCE</scope>
    <source>
        <strain evidence="3">D49</strain>
    </source>
</reference>
<evidence type="ECO:0000313" key="3">
    <source>
        <dbReference type="EMBL" id="KAG5637915.1"/>
    </source>
</evidence>
<dbReference type="EMBL" id="JABCKI010005794">
    <property type="protein sequence ID" value="KAG5637915.1"/>
    <property type="molecule type" value="Genomic_DNA"/>
</dbReference>
<dbReference type="AlphaFoldDB" id="A0A9P7FZ62"/>
<dbReference type="OrthoDB" id="3060988at2759"/>
<accession>A0A9P7FZ62</accession>
<evidence type="ECO:0000313" key="4">
    <source>
        <dbReference type="Proteomes" id="UP000717328"/>
    </source>
</evidence>
<organism evidence="3 4">
    <name type="scientific">Sphagnurus paluster</name>
    <dbReference type="NCBI Taxonomy" id="117069"/>
    <lineage>
        <taxon>Eukaryota</taxon>
        <taxon>Fungi</taxon>
        <taxon>Dikarya</taxon>
        <taxon>Basidiomycota</taxon>
        <taxon>Agaricomycotina</taxon>
        <taxon>Agaricomycetes</taxon>
        <taxon>Agaricomycetidae</taxon>
        <taxon>Agaricales</taxon>
        <taxon>Tricholomatineae</taxon>
        <taxon>Lyophyllaceae</taxon>
        <taxon>Sphagnurus</taxon>
    </lineage>
</organism>
<proteinExistence type="predicted"/>
<keyword evidence="4" id="KW-1185">Reference proteome</keyword>
<evidence type="ECO:0000256" key="2">
    <source>
        <dbReference type="SAM" id="SignalP"/>
    </source>
</evidence>
<feature type="signal peptide" evidence="2">
    <location>
        <begin position="1"/>
        <end position="23"/>
    </location>
</feature>
<dbReference type="Proteomes" id="UP000717328">
    <property type="component" value="Unassembled WGS sequence"/>
</dbReference>
<feature type="chain" id="PRO_5040336718" evidence="2">
    <location>
        <begin position="24"/>
        <end position="159"/>
    </location>
</feature>
<feature type="region of interest" description="Disordered" evidence="1">
    <location>
        <begin position="109"/>
        <end position="137"/>
    </location>
</feature>
<keyword evidence="2" id="KW-0732">Signal</keyword>
<sequence length="159" mass="17143">MITANLFTFLATLLFCCSSVAFALPTTHAESLVVKAPVAGPRSLMGRAYLRHDVAIAKPPSRDIVYAEDEFVGRTDRFIAIQHRRAAAAQSQEARLTNNLVSNHTAAAVTPESDAVSTSPQAPLAAAIAPTNPPRPTRVIYMKHHRYQKLPAVNNASAL</sequence>
<protein>
    <submittedName>
        <fullName evidence="3">Uncharacterized protein</fullName>
    </submittedName>
</protein>
<comment type="caution">
    <text evidence="3">The sequence shown here is derived from an EMBL/GenBank/DDBJ whole genome shotgun (WGS) entry which is preliminary data.</text>
</comment>
<reference evidence="3" key="2">
    <citation type="submission" date="2021-10" db="EMBL/GenBank/DDBJ databases">
        <title>Phylogenomics reveals ancestral predisposition of the termite-cultivated fungus Termitomyces towards a domesticated lifestyle.</title>
        <authorList>
            <person name="Auxier B."/>
            <person name="Grum-Grzhimaylo A."/>
            <person name="Cardenas M.E."/>
            <person name="Lodge J.D."/>
            <person name="Laessoe T."/>
            <person name="Pedersen O."/>
            <person name="Smith M.E."/>
            <person name="Kuyper T.W."/>
            <person name="Franco-Molano E.A."/>
            <person name="Baroni T.J."/>
            <person name="Aanen D.K."/>
        </authorList>
    </citation>
    <scope>NUCLEOTIDE SEQUENCE</scope>
    <source>
        <strain evidence="3">D49</strain>
    </source>
</reference>